<name>A0A813RLS9_9BILA</name>
<reference evidence="2" key="1">
    <citation type="submission" date="2021-02" db="EMBL/GenBank/DDBJ databases">
        <authorList>
            <person name="Nowell W R."/>
        </authorList>
    </citation>
    <scope>NUCLEOTIDE SEQUENCE</scope>
    <source>
        <strain evidence="2">Ploen Becks lab</strain>
    </source>
</reference>
<protein>
    <submittedName>
        <fullName evidence="2">Uncharacterized protein</fullName>
    </submittedName>
</protein>
<comment type="caution">
    <text evidence="2">The sequence shown here is derived from an EMBL/GenBank/DDBJ whole genome shotgun (WGS) entry which is preliminary data.</text>
</comment>
<proteinExistence type="predicted"/>
<sequence length="466" mass="53985">MIPNHQMNTNYSNQYIIDSSGPSPNTPTFQNQNFTYQTKPSQYAQARFIPPPSPGPGPGPGTGPQINAQIIPMQTSYQRPTPSSTPANIPLQQSPTSPSVSNYYPQYTPQYQNQYQPVQYHQSQIIQQNNFVPPQQQQHQMFQEQVRFNHMMPQQINPQINQSVNQNLPQQMYQYQAQKIVMTPRMNHPNQMPQMQDNLSHQQQMHNIQQQQQQQQSPINTNNLNQIKQAQINVNKNINNTTVTQMSSQIAPIQQIQQQPLQNVVNNNQICMTPTTTTLITNNNNNNNINNKSTVLIANSNKENENSKSETCLNDVECLYNKEISFLINLPLSVEEEEILSDYDSRLYGFLKLDSTEQIFKKYFLLKAINCYEKRVKLLENEALKLGELKSQVQQKILTLEPNDLIELNKKIKQNRIKQAKIYLSLGHFYLLVYDYLKSLQCYQKFSSFNVNKLKVIVNFIYSFKN</sequence>
<dbReference type="OrthoDB" id="418911at2759"/>
<keyword evidence="3" id="KW-1185">Reference proteome</keyword>
<feature type="region of interest" description="Disordered" evidence="1">
    <location>
        <begin position="45"/>
        <end position="98"/>
    </location>
</feature>
<dbReference type="Proteomes" id="UP000663879">
    <property type="component" value="Unassembled WGS sequence"/>
</dbReference>
<accession>A0A813RLS9</accession>
<dbReference type="AlphaFoldDB" id="A0A813RLS9"/>
<organism evidence="2 3">
    <name type="scientific">Brachionus calyciflorus</name>
    <dbReference type="NCBI Taxonomy" id="104777"/>
    <lineage>
        <taxon>Eukaryota</taxon>
        <taxon>Metazoa</taxon>
        <taxon>Spiralia</taxon>
        <taxon>Gnathifera</taxon>
        <taxon>Rotifera</taxon>
        <taxon>Eurotatoria</taxon>
        <taxon>Monogononta</taxon>
        <taxon>Pseudotrocha</taxon>
        <taxon>Ploima</taxon>
        <taxon>Brachionidae</taxon>
        <taxon>Brachionus</taxon>
    </lineage>
</organism>
<evidence type="ECO:0000313" key="2">
    <source>
        <dbReference type="EMBL" id="CAF0782890.1"/>
    </source>
</evidence>
<feature type="region of interest" description="Disordered" evidence="1">
    <location>
        <begin position="1"/>
        <end position="33"/>
    </location>
</feature>
<feature type="compositionally biased region" description="Pro residues" evidence="1">
    <location>
        <begin position="49"/>
        <end position="61"/>
    </location>
</feature>
<dbReference type="EMBL" id="CAJNOC010000613">
    <property type="protein sequence ID" value="CAF0782890.1"/>
    <property type="molecule type" value="Genomic_DNA"/>
</dbReference>
<evidence type="ECO:0000256" key="1">
    <source>
        <dbReference type="SAM" id="MobiDB-lite"/>
    </source>
</evidence>
<evidence type="ECO:0000313" key="3">
    <source>
        <dbReference type="Proteomes" id="UP000663879"/>
    </source>
</evidence>
<feature type="compositionally biased region" description="Polar residues" evidence="1">
    <location>
        <begin position="65"/>
        <end position="98"/>
    </location>
</feature>
<gene>
    <name evidence="2" type="ORF">OXX778_LOCUS5558</name>
</gene>